<dbReference type="GO" id="GO:0009088">
    <property type="term" value="P:threonine biosynthetic process"/>
    <property type="evidence" value="ECO:0007669"/>
    <property type="project" value="UniProtKB-UniRule"/>
</dbReference>
<dbReference type="CDD" id="cd02316">
    <property type="entry name" value="VcASADH2_like_N"/>
    <property type="match status" value="1"/>
</dbReference>
<dbReference type="GO" id="GO:0050661">
    <property type="term" value="F:NADP binding"/>
    <property type="evidence" value="ECO:0007669"/>
    <property type="project" value="InterPro"/>
</dbReference>
<dbReference type="SUPFAM" id="SSF55347">
    <property type="entry name" value="Glyceraldehyde-3-phosphate dehydrogenase-like, C-terminal domain"/>
    <property type="match status" value="1"/>
</dbReference>
<dbReference type="Pfam" id="PF01118">
    <property type="entry name" value="Semialdhyde_dh"/>
    <property type="match status" value="1"/>
</dbReference>
<feature type="active site" description="Proton acceptor" evidence="13">
    <location>
        <position position="234"/>
    </location>
</feature>
<dbReference type="Pfam" id="PF02774">
    <property type="entry name" value="Semialdhyde_dhC"/>
    <property type="match status" value="1"/>
</dbReference>
<dbReference type="GO" id="GO:0009089">
    <property type="term" value="P:lysine biosynthetic process via diaminopimelate"/>
    <property type="evidence" value="ECO:0007669"/>
    <property type="project" value="UniProtKB-UniRule"/>
</dbReference>
<dbReference type="GO" id="GO:0019877">
    <property type="term" value="P:diaminopimelate biosynthetic process"/>
    <property type="evidence" value="ECO:0007669"/>
    <property type="project" value="UniProtKB-KW"/>
</dbReference>
<dbReference type="NCBIfam" id="NF011456">
    <property type="entry name" value="PRK14874.1"/>
    <property type="match status" value="1"/>
</dbReference>
<protein>
    <recommendedName>
        <fullName evidence="3 12">Aspartate-semialdehyde dehydrogenase</fullName>
        <ecNumber evidence="3 12">1.2.1.11</ecNumber>
    </recommendedName>
</protein>
<dbReference type="InterPro" id="IPR036291">
    <property type="entry name" value="NAD(P)-bd_dom_sf"/>
</dbReference>
<dbReference type="Gene3D" id="3.30.360.10">
    <property type="entry name" value="Dihydrodipicolinate Reductase, domain 2"/>
    <property type="match status" value="1"/>
</dbReference>
<dbReference type="GO" id="GO:0004073">
    <property type="term" value="F:aspartate-semialdehyde dehydrogenase activity"/>
    <property type="evidence" value="ECO:0007669"/>
    <property type="project" value="UniProtKB-UniRule"/>
</dbReference>
<evidence type="ECO:0000256" key="8">
    <source>
        <dbReference type="ARBA" id="ARBA00023002"/>
    </source>
</evidence>
<keyword evidence="16" id="KW-1185">Reference proteome</keyword>
<dbReference type="InterPro" id="IPR005986">
    <property type="entry name" value="Asp_semialdehyde_DH_beta"/>
</dbReference>
<organism evidence="15 16">
    <name type="scientific">Candidatus Uzinura diaspidicola str. ASNER</name>
    <dbReference type="NCBI Taxonomy" id="1133592"/>
    <lineage>
        <taxon>Bacteria</taxon>
        <taxon>Pseudomonadati</taxon>
        <taxon>Bacteroidota</taxon>
        <taxon>Flavobacteriia</taxon>
        <taxon>Flavobacteriales</taxon>
        <taxon>Candidatus Uzinura</taxon>
    </lineage>
</organism>
<dbReference type="SUPFAM" id="SSF51735">
    <property type="entry name" value="NAD(P)-binding Rossmann-fold domains"/>
    <property type="match status" value="1"/>
</dbReference>
<evidence type="ECO:0000256" key="11">
    <source>
        <dbReference type="ARBA" id="ARBA00047891"/>
    </source>
</evidence>
<accession>L7VJR7</accession>
<evidence type="ECO:0000256" key="9">
    <source>
        <dbReference type="ARBA" id="ARBA00023154"/>
    </source>
</evidence>
<evidence type="ECO:0000313" key="16">
    <source>
        <dbReference type="Proteomes" id="UP000011174"/>
    </source>
</evidence>
<proteinExistence type="inferred from homology"/>
<dbReference type="GO" id="GO:0009097">
    <property type="term" value="P:isoleucine biosynthetic process"/>
    <property type="evidence" value="ECO:0007669"/>
    <property type="project" value="UniProtKB-UniRule"/>
</dbReference>
<keyword evidence="7" id="KW-0220">Diaminopimelate biosynthesis</keyword>
<evidence type="ECO:0000256" key="6">
    <source>
        <dbReference type="ARBA" id="ARBA00022857"/>
    </source>
</evidence>
<evidence type="ECO:0000256" key="3">
    <source>
        <dbReference type="ARBA" id="ARBA00013120"/>
    </source>
</evidence>
<reference evidence="15 16" key="1">
    <citation type="journal article" date="2013" name="Environ. Microbiol.">
        <title>The nutrient supplying capabilities of Uzinura, an endosymbiont of armoured scale insects.</title>
        <authorList>
            <person name="Sabree Z.L."/>
            <person name="Huang C.Y."/>
            <person name="Okusu A."/>
            <person name="Moran N.A."/>
            <person name="Normark B.B."/>
        </authorList>
    </citation>
    <scope>NUCLEOTIDE SEQUENCE [LARGE SCALE GENOMIC DNA]</scope>
    <source>
        <strain evidence="15 16">ASNER</strain>
    </source>
</reference>
<keyword evidence="5" id="KW-0791">Threonine biosynthesis</keyword>
<dbReference type="KEGG" id="udi:ASNER_206"/>
<evidence type="ECO:0000256" key="5">
    <source>
        <dbReference type="ARBA" id="ARBA00022697"/>
    </source>
</evidence>
<dbReference type="InterPro" id="IPR000534">
    <property type="entry name" value="Semialdehyde_DH_NAD-bd"/>
</dbReference>
<dbReference type="InterPro" id="IPR012280">
    <property type="entry name" value="Semialdhyde_DH_dimer_dom"/>
</dbReference>
<evidence type="ECO:0000256" key="7">
    <source>
        <dbReference type="ARBA" id="ARBA00022915"/>
    </source>
</evidence>
<dbReference type="PANTHER" id="PTHR46278">
    <property type="entry name" value="DEHYDROGENASE, PUTATIVE-RELATED"/>
    <property type="match status" value="1"/>
</dbReference>
<evidence type="ECO:0000259" key="14">
    <source>
        <dbReference type="SMART" id="SM00859"/>
    </source>
</evidence>
<evidence type="ECO:0000256" key="1">
    <source>
        <dbReference type="ARBA" id="ARBA00010584"/>
    </source>
</evidence>
<evidence type="ECO:0000256" key="13">
    <source>
        <dbReference type="PIRSR" id="PIRSR000148-1"/>
    </source>
</evidence>
<dbReference type="EC" id="1.2.1.11" evidence="3 12"/>
<keyword evidence="8" id="KW-0560">Oxidoreductase</keyword>
<dbReference type="HOGENOM" id="CLU_049966_0_1_10"/>
<dbReference type="Proteomes" id="UP000011174">
    <property type="component" value="Chromosome"/>
</dbReference>
<keyword evidence="9" id="KW-0457">Lysine biosynthesis</keyword>
<dbReference type="GO" id="GO:0009086">
    <property type="term" value="P:methionine biosynthetic process"/>
    <property type="evidence" value="ECO:0007669"/>
    <property type="project" value="UniProtKB-UniRule"/>
</dbReference>
<evidence type="ECO:0000256" key="2">
    <source>
        <dbReference type="ARBA" id="ARBA00011738"/>
    </source>
</evidence>
<evidence type="ECO:0000256" key="12">
    <source>
        <dbReference type="NCBIfam" id="TIGR01296"/>
    </source>
</evidence>
<dbReference type="STRING" id="1133592.ASNER_206"/>
<sequence length="327" mass="36837">MRVAIIGVTGLVGGLILRVLEDRKFHIKELLAVSSALSLGKEIFYQDKKHILIDLEQAICLSPEIAFFTAKEEISKKWAPIFATRGSIVIDNSSAFRMISKIKLIVPEINAHILSKKDKIIANPNCSTIQLVIILHTLHKKYIINRVVISTYQSITGTGKKSIDQLIADSQGISTERIYPHPIYQNSLPQCDLLDEKGYTKEELKLIKETIKIMDVDSMKITATSVRIPVIGGHSESVNITFEKYFNLEDLKSLLSKTSGIRVQDDLLENHYPMPITSHDKDEVFVGRLRRDFSYEKAINAWIVADNLRKGAATNAVQIAEYLVENF</sequence>
<gene>
    <name evidence="15" type="primary">asd</name>
    <name evidence="15" type="ORF">ASNER_206</name>
</gene>
<evidence type="ECO:0000256" key="10">
    <source>
        <dbReference type="ARBA" id="ARBA00023167"/>
    </source>
</evidence>
<comment type="similarity">
    <text evidence="1">Belongs to the aspartate-semialdehyde dehydrogenase family.</text>
</comment>
<dbReference type="PANTHER" id="PTHR46278:SF2">
    <property type="entry name" value="ASPARTATE-SEMIALDEHYDE DEHYDROGENASE"/>
    <property type="match status" value="1"/>
</dbReference>
<evidence type="ECO:0000256" key="4">
    <source>
        <dbReference type="ARBA" id="ARBA00022605"/>
    </source>
</evidence>
<dbReference type="EMBL" id="CP003263">
    <property type="protein sequence ID" value="AGC66962.1"/>
    <property type="molecule type" value="Genomic_DNA"/>
</dbReference>
<keyword evidence="6" id="KW-0521">NADP</keyword>
<dbReference type="PATRIC" id="fig|1133592.3.peg.191"/>
<dbReference type="GO" id="GO:0046983">
    <property type="term" value="F:protein dimerization activity"/>
    <property type="evidence" value="ECO:0007669"/>
    <property type="project" value="InterPro"/>
</dbReference>
<keyword evidence="10" id="KW-0486">Methionine biosynthesis</keyword>
<dbReference type="NCBIfam" id="TIGR01296">
    <property type="entry name" value="asd_B"/>
    <property type="match status" value="1"/>
</dbReference>
<feature type="domain" description="Semialdehyde dehydrogenase NAD-binding" evidence="14">
    <location>
        <begin position="2"/>
        <end position="117"/>
    </location>
</feature>
<feature type="active site" description="Acyl-thioester intermediate" evidence="13">
    <location>
        <position position="126"/>
    </location>
</feature>
<evidence type="ECO:0000313" key="15">
    <source>
        <dbReference type="EMBL" id="AGC66962.1"/>
    </source>
</evidence>
<dbReference type="Gene3D" id="3.40.50.720">
    <property type="entry name" value="NAD(P)-binding Rossmann-like Domain"/>
    <property type="match status" value="1"/>
</dbReference>
<comment type="catalytic activity">
    <reaction evidence="11">
        <text>L-aspartate 4-semialdehyde + phosphate + NADP(+) = 4-phospho-L-aspartate + NADPH + H(+)</text>
        <dbReference type="Rhea" id="RHEA:24284"/>
        <dbReference type="ChEBI" id="CHEBI:15378"/>
        <dbReference type="ChEBI" id="CHEBI:43474"/>
        <dbReference type="ChEBI" id="CHEBI:57535"/>
        <dbReference type="ChEBI" id="CHEBI:57783"/>
        <dbReference type="ChEBI" id="CHEBI:58349"/>
        <dbReference type="ChEBI" id="CHEBI:537519"/>
        <dbReference type="EC" id="1.2.1.11"/>
    </reaction>
</comment>
<dbReference type="SMART" id="SM00859">
    <property type="entry name" value="Semialdhyde_dh"/>
    <property type="match status" value="1"/>
</dbReference>
<keyword evidence="4" id="KW-0028">Amino-acid biosynthesis</keyword>
<name>L7VJR7_9FLAO</name>
<dbReference type="PIRSF" id="PIRSF000148">
    <property type="entry name" value="ASA_dh"/>
    <property type="match status" value="1"/>
</dbReference>
<comment type="subunit">
    <text evidence="2">Homodimer.</text>
</comment>
<dbReference type="GO" id="GO:0051287">
    <property type="term" value="F:NAD binding"/>
    <property type="evidence" value="ECO:0007669"/>
    <property type="project" value="InterPro"/>
</dbReference>
<dbReference type="OrthoDB" id="9805684at2"/>
<dbReference type="AlphaFoldDB" id="L7VJR7"/>
<dbReference type="CDD" id="cd18131">
    <property type="entry name" value="ASADH_C_bac_euk_like"/>
    <property type="match status" value="1"/>
</dbReference>